<evidence type="ECO:0000256" key="14">
    <source>
        <dbReference type="ARBA" id="ARBA00023180"/>
    </source>
</evidence>
<evidence type="ECO:0000256" key="3">
    <source>
        <dbReference type="ARBA" id="ARBA00005093"/>
    </source>
</evidence>
<comment type="similarity">
    <text evidence="4">Belongs to the sulfotransferase 1 family. NDST subfamily.</text>
</comment>
<gene>
    <name evidence="22" type="primary">Ndst4</name>
    <name evidence="22" type="ORF">CALBOR_R04682</name>
</gene>
<dbReference type="InterPro" id="IPR056793">
    <property type="entry name" value="HSNSD_N"/>
</dbReference>
<keyword evidence="12" id="KW-0472">Membrane</keyword>
<evidence type="ECO:0000259" key="19">
    <source>
        <dbReference type="Pfam" id="PF00685"/>
    </source>
</evidence>
<evidence type="ECO:0000256" key="12">
    <source>
        <dbReference type="ARBA" id="ARBA00023136"/>
    </source>
</evidence>
<accession>A0A7L3XMV2</accession>
<evidence type="ECO:0000256" key="17">
    <source>
        <dbReference type="PIRSR" id="PIRSR637359-2"/>
    </source>
</evidence>
<keyword evidence="7" id="KW-0812">Transmembrane</keyword>
<dbReference type="EC" id="2.8.2.8" evidence="5"/>
<dbReference type="EMBL" id="VZUG01016492">
    <property type="protein sequence ID" value="NXV89875.1"/>
    <property type="molecule type" value="Genomic_DNA"/>
</dbReference>
<dbReference type="GO" id="GO:0019213">
    <property type="term" value="F:deacetylase activity"/>
    <property type="evidence" value="ECO:0007669"/>
    <property type="project" value="UniProtKB-ARBA"/>
</dbReference>
<dbReference type="InterPro" id="IPR000863">
    <property type="entry name" value="Sulfotransferase_dom"/>
</dbReference>
<keyword evidence="13 18" id="KW-1015">Disulfide bond</keyword>
<dbReference type="InterPro" id="IPR037359">
    <property type="entry name" value="NST/OST"/>
</dbReference>
<evidence type="ECO:0000256" key="2">
    <source>
        <dbReference type="ARBA" id="ARBA00004841"/>
    </source>
</evidence>
<comment type="pathway">
    <text evidence="3">Glycan metabolism; heparan sulfate biosynthesis.</text>
</comment>
<evidence type="ECO:0000256" key="7">
    <source>
        <dbReference type="ARBA" id="ARBA00022692"/>
    </source>
</evidence>
<dbReference type="GO" id="GO:0015012">
    <property type="term" value="P:heparan sulfate proteoglycan biosynthetic process"/>
    <property type="evidence" value="ECO:0007669"/>
    <property type="project" value="UniProtKB-UniPathway"/>
</dbReference>
<keyword evidence="10" id="KW-1133">Transmembrane helix</keyword>
<dbReference type="Proteomes" id="UP000535403">
    <property type="component" value="Unassembled WGS sequence"/>
</dbReference>
<keyword evidence="23" id="KW-1185">Reference proteome</keyword>
<comment type="subcellular location">
    <subcellularLocation>
        <location evidence="1">Golgi apparatus membrane</location>
        <topology evidence="1">Single-pass type II membrane protein</topology>
    </subcellularLocation>
</comment>
<dbReference type="GO" id="GO:0015016">
    <property type="term" value="F:heparan sulfate N-sulfotransferase activity"/>
    <property type="evidence" value="ECO:0007669"/>
    <property type="project" value="UniProtKB-EC"/>
</dbReference>
<dbReference type="Pfam" id="PF12062">
    <property type="entry name" value="HSNSD-CE"/>
    <property type="match status" value="1"/>
</dbReference>
<evidence type="ECO:0000256" key="11">
    <source>
        <dbReference type="ARBA" id="ARBA00023034"/>
    </source>
</evidence>
<protein>
    <recommendedName>
        <fullName evidence="5">[heparan sulfate]-glucosamine N-sulfotransferase</fullName>
        <ecNumber evidence="5">2.8.2.8</ecNumber>
    </recommendedName>
</protein>
<feature type="active site" description="For sulfotransferase activity" evidence="16">
    <location>
        <position position="605"/>
    </location>
</feature>
<dbReference type="InterPro" id="IPR027417">
    <property type="entry name" value="P-loop_NTPase"/>
</dbReference>
<reference evidence="22 23" key="1">
    <citation type="submission" date="2019-09" db="EMBL/GenBank/DDBJ databases">
        <title>Bird 10,000 Genomes (B10K) Project - Family phase.</title>
        <authorList>
            <person name="Zhang G."/>
        </authorList>
    </citation>
    <scope>NUCLEOTIDE SEQUENCE [LARGE SCALE GENOMIC DNA]</scope>
    <source>
        <strain evidence="22">OUT-0025</strain>
        <tissue evidence="22">Blood</tissue>
    </source>
</reference>
<dbReference type="GO" id="GO:0030210">
    <property type="term" value="P:heparin proteoglycan biosynthetic process"/>
    <property type="evidence" value="ECO:0007669"/>
    <property type="project" value="UniProtKB-UniPathway"/>
</dbReference>
<keyword evidence="11" id="KW-0333">Golgi apparatus</keyword>
<evidence type="ECO:0000256" key="15">
    <source>
        <dbReference type="ARBA" id="ARBA00023268"/>
    </source>
</evidence>
<keyword evidence="14" id="KW-0325">Glycoprotein</keyword>
<dbReference type="InterPro" id="IPR021930">
    <property type="entry name" value="Heparan_SO4_deacetylase_dom"/>
</dbReference>
<comment type="caution">
    <text evidence="22">The sequence shown here is derived from an EMBL/GenBank/DDBJ whole genome shotgun (WGS) entry which is preliminary data.</text>
</comment>
<dbReference type="GO" id="GO:0016787">
    <property type="term" value="F:hydrolase activity"/>
    <property type="evidence" value="ECO:0007669"/>
    <property type="project" value="UniProtKB-KW"/>
</dbReference>
<evidence type="ECO:0000256" key="16">
    <source>
        <dbReference type="PIRSR" id="PIRSR637359-1"/>
    </source>
</evidence>
<evidence type="ECO:0000256" key="1">
    <source>
        <dbReference type="ARBA" id="ARBA00004323"/>
    </source>
</evidence>
<evidence type="ECO:0000313" key="23">
    <source>
        <dbReference type="Proteomes" id="UP000535403"/>
    </source>
</evidence>
<feature type="binding site" evidence="17">
    <location>
        <position position="808"/>
    </location>
    <ligand>
        <name>3'-phosphoadenylyl sulfate</name>
        <dbReference type="ChEBI" id="CHEBI:58339"/>
    </ligand>
</feature>
<dbReference type="UniPathway" id="UPA00756"/>
<dbReference type="FunFam" id="3.40.50.300:FF:000176">
    <property type="entry name" value="bifunctional heparan sulfate N-deacetylase/N-sulfotransferase 1"/>
    <property type="match status" value="1"/>
</dbReference>
<feature type="disulfide bond" evidence="18">
    <location>
        <begin position="809"/>
        <end position="819"/>
    </location>
</feature>
<dbReference type="PANTHER" id="PTHR10605">
    <property type="entry name" value="HEPARAN SULFATE SULFOTRANSFERASE"/>
    <property type="match status" value="1"/>
</dbReference>
<dbReference type="SUPFAM" id="SSF52540">
    <property type="entry name" value="P-loop containing nucleoside triphosphate hydrolases"/>
    <property type="match status" value="1"/>
</dbReference>
<feature type="binding site" evidence="17">
    <location>
        <begin position="824"/>
        <end position="828"/>
    </location>
    <ligand>
        <name>3'-phosphoadenylyl sulfate</name>
        <dbReference type="ChEBI" id="CHEBI:58339"/>
    </ligand>
</feature>
<evidence type="ECO:0000256" key="8">
    <source>
        <dbReference type="ARBA" id="ARBA00022801"/>
    </source>
</evidence>
<feature type="binding site" evidence="17">
    <location>
        <position position="703"/>
    </location>
    <ligand>
        <name>3'-phosphoadenylyl sulfate</name>
        <dbReference type="ChEBI" id="CHEBI:58339"/>
    </ligand>
</feature>
<evidence type="ECO:0000313" key="22">
    <source>
        <dbReference type="EMBL" id="NXV89875.1"/>
    </source>
</evidence>
<evidence type="ECO:0000259" key="21">
    <source>
        <dbReference type="Pfam" id="PF25119"/>
    </source>
</evidence>
<dbReference type="AlphaFoldDB" id="A0A7L3XMV2"/>
<evidence type="ECO:0000256" key="5">
    <source>
        <dbReference type="ARBA" id="ARBA00012979"/>
    </source>
</evidence>
<dbReference type="Pfam" id="PF25119">
    <property type="entry name" value="HSNSD_N"/>
    <property type="match status" value="1"/>
</dbReference>
<dbReference type="GO" id="GO:0000139">
    <property type="term" value="C:Golgi membrane"/>
    <property type="evidence" value="ECO:0007669"/>
    <property type="project" value="UniProtKB-SubCell"/>
</dbReference>
<evidence type="ECO:0000256" key="6">
    <source>
        <dbReference type="ARBA" id="ARBA00022679"/>
    </source>
</evidence>
<evidence type="ECO:0000256" key="4">
    <source>
        <dbReference type="ARBA" id="ARBA00010420"/>
    </source>
</evidence>
<feature type="domain" description="Sulfotransferase" evidence="19">
    <location>
        <begin position="596"/>
        <end position="845"/>
    </location>
</feature>
<evidence type="ECO:0000256" key="18">
    <source>
        <dbReference type="PIRSR" id="PIRSR637359-3"/>
    </source>
</evidence>
<evidence type="ECO:0000256" key="13">
    <source>
        <dbReference type="ARBA" id="ARBA00023157"/>
    </source>
</evidence>
<dbReference type="Gene3D" id="3.40.50.300">
    <property type="entry name" value="P-loop containing nucleotide triphosphate hydrolases"/>
    <property type="match status" value="1"/>
</dbReference>
<dbReference type="Pfam" id="PF00685">
    <property type="entry name" value="Sulfotransfer_1"/>
    <property type="match status" value="1"/>
</dbReference>
<name>A0A7L3XMV2_9AVES</name>
<organism evidence="22 23">
    <name type="scientific">Calonectris borealis</name>
    <name type="common">Cory's shearwater</name>
    <dbReference type="NCBI Taxonomy" id="1323832"/>
    <lineage>
        <taxon>Eukaryota</taxon>
        <taxon>Metazoa</taxon>
        <taxon>Chordata</taxon>
        <taxon>Craniata</taxon>
        <taxon>Vertebrata</taxon>
        <taxon>Euteleostomi</taxon>
        <taxon>Archelosauria</taxon>
        <taxon>Archosauria</taxon>
        <taxon>Dinosauria</taxon>
        <taxon>Saurischia</taxon>
        <taxon>Theropoda</taxon>
        <taxon>Coelurosauria</taxon>
        <taxon>Aves</taxon>
        <taxon>Neognathae</taxon>
        <taxon>Neoaves</taxon>
        <taxon>Aequornithes</taxon>
        <taxon>Procellariiformes</taxon>
        <taxon>Procellariidae</taxon>
        <taxon>Calonectris</taxon>
    </lineage>
</organism>
<evidence type="ECO:0000259" key="20">
    <source>
        <dbReference type="Pfam" id="PF12062"/>
    </source>
</evidence>
<proteinExistence type="inferred from homology"/>
<comment type="pathway">
    <text evidence="2">Glycan metabolism; heparin biosynthesis.</text>
</comment>
<sequence length="873" mass="100409">MNLIVKLRRSFRTLVILLATFCLASIVISAYYLYTGYKQEMALVETTGEAECEDLKLLPYRSVELKTAKPIDPSKTDPTVLLFVESQYSQLGQDIIAILESSRFQYHMVIAPAKGDIPPLTDNGKGKYTIVIYENILKYVSMDSWNRELLEKYCVEYSVSIIGFHKANENSSPSTKLKGLPLHLYNNVALKDCVVNPQSPLLRITKAPRVEKGPLPGEDWTVFQFNHSTYQPVLLTELQTSRPPPVALPKAALYATIIQDLGLHDGIQRVLFGNNLTFWLHKLIFLDAISFLSGKKLTLSLDRYILVDIDDIFVGKEGTRMNINDVKALLETQNLLRTQVANFTFNLGFSGKFYHTGTEEEDKGDDLLLRSVDEFWWFPHMWSHMQPHLFHNESSLVEQMILNREFAIEHGIPTGMGYAVAPHHSGVYPVHIQLYEAWKKVWHIRVTSTEEYPHLKPARYRRGFIHNGIMVLPRQTCGLFTHTIFYKEYPGGPQELDKSIRGGELFLTILLNPISVFMTHLSNYGNDRLGLYTFANLASFVKSSTNLKLQTLPPVQLAQKYFELFPEQTDPLWQNPCDDKRHRDIWSRDKTCDHLPKFLVIGPQKTGTTALYLFLLMHPSIISNLPSPKTFEEVQFFNGNNYHKGIDWYMDFFPTPSNVTTDLLFEKSANYFHSEKAPKRAASLIPKAKIITILIDPSDRAYSWYQHQRSHEDPAALKFNFYEVITSSHWAPSEIRTLQKRCLTPGWYAVHIERWLTHYPASQLLIIDGQQLRSDPATVMDEVQKFLGVSPHYNYSEALTFDPQKGFWCQLLEGGKTKCLGKSKGRKYPPMDQESRAFLSSYYRDHNVELSKLLHRLGQPLPSWLRQELQKVR</sequence>
<feature type="domain" description="Heparan sulphate-N-deacetylase deacetylase" evidence="20">
    <location>
        <begin position="302"/>
        <end position="506"/>
    </location>
</feature>
<feature type="non-terminal residue" evidence="22">
    <location>
        <position position="873"/>
    </location>
</feature>
<dbReference type="UniPathway" id="UPA00862"/>
<feature type="non-terminal residue" evidence="22">
    <location>
        <position position="1"/>
    </location>
</feature>
<evidence type="ECO:0000256" key="10">
    <source>
        <dbReference type="ARBA" id="ARBA00022989"/>
    </source>
</evidence>
<dbReference type="PANTHER" id="PTHR10605:SF45">
    <property type="entry name" value="BIFUNCTIONAL HEPARAN SULFATE N-DEACETYLASE_N-SULFOTRANSFERASE 4"/>
    <property type="match status" value="1"/>
</dbReference>
<feature type="domain" description="Heparan sulfate-N-deacetylase N-terminal" evidence="21">
    <location>
        <begin position="76"/>
        <end position="292"/>
    </location>
</feature>
<keyword evidence="15" id="KW-0511">Multifunctional enzyme</keyword>
<keyword evidence="8" id="KW-0378">Hydrolase</keyword>
<evidence type="ECO:0000256" key="9">
    <source>
        <dbReference type="ARBA" id="ARBA00022968"/>
    </source>
</evidence>
<keyword evidence="6 22" id="KW-0808">Transferase</keyword>
<keyword evidence="9" id="KW-0735">Signal-anchor</keyword>